<feature type="compositionally biased region" description="Basic and acidic residues" evidence="2">
    <location>
        <begin position="178"/>
        <end position="189"/>
    </location>
</feature>
<proteinExistence type="predicted"/>
<dbReference type="AlphaFoldDB" id="A0A2U8W105"/>
<dbReference type="OrthoDB" id="5513193at2"/>
<accession>A0A2U8W105</accession>
<gene>
    <name evidence="3" type="ORF">DK389_03200</name>
</gene>
<reference evidence="4" key="1">
    <citation type="submission" date="2018-05" db="EMBL/GenBank/DDBJ databases">
        <title>Complete Genome Sequence of Methylobacterium sp. 17SD2-17.</title>
        <authorList>
            <person name="Srinivasan S."/>
        </authorList>
    </citation>
    <scope>NUCLEOTIDE SEQUENCE [LARGE SCALE GENOMIC DNA]</scope>
    <source>
        <strain evidence="4">17SD2-17</strain>
    </source>
</reference>
<dbReference type="Gene3D" id="1.10.150.130">
    <property type="match status" value="1"/>
</dbReference>
<dbReference type="InterPro" id="IPR010998">
    <property type="entry name" value="Integrase_recombinase_N"/>
</dbReference>
<sequence>MSGGTNIVCPEAGVATQPDALDTAAAGFAAASKSAATRRAYAADSGDFAGWCVDEGVDTLSATGRTVGRYLTHLAGLGRSVSTIDRRAAVHRAAGHTAPTALEEVRSILTGIRNTLGRRPEKKQALTADLVAKVVKRIRGKDLASVRDRALILLCFGAALRARRSRRRRTGAPPPRPARPDRAQQDRPTPRRTTSRSCRSDSSSAFDAALPDATLDGSGLRRNCEHDEQERCLLHQ</sequence>
<dbReference type="GO" id="GO:0003677">
    <property type="term" value="F:DNA binding"/>
    <property type="evidence" value="ECO:0007669"/>
    <property type="project" value="UniProtKB-KW"/>
</dbReference>
<dbReference type="KEGG" id="mets:DK389_03200"/>
<protein>
    <recommendedName>
        <fullName evidence="5">Core-binding (CB) domain-containing protein</fullName>
    </recommendedName>
</protein>
<evidence type="ECO:0000313" key="3">
    <source>
        <dbReference type="EMBL" id="AWN39725.1"/>
    </source>
</evidence>
<evidence type="ECO:0000313" key="4">
    <source>
        <dbReference type="Proteomes" id="UP000245926"/>
    </source>
</evidence>
<dbReference type="Proteomes" id="UP000245926">
    <property type="component" value="Chromosome"/>
</dbReference>
<feature type="compositionally biased region" description="Low complexity" evidence="2">
    <location>
        <begin position="191"/>
        <end position="205"/>
    </location>
</feature>
<name>A0A2U8W105_9HYPH</name>
<dbReference type="RefSeq" id="WP_109887413.1">
    <property type="nucleotide sequence ID" value="NZ_CP029550.1"/>
</dbReference>
<feature type="region of interest" description="Disordered" evidence="2">
    <location>
        <begin position="164"/>
        <end position="212"/>
    </location>
</feature>
<dbReference type="EMBL" id="CP029550">
    <property type="protein sequence ID" value="AWN39725.1"/>
    <property type="molecule type" value="Genomic_DNA"/>
</dbReference>
<keyword evidence="1" id="KW-0238">DNA-binding</keyword>
<evidence type="ECO:0008006" key="5">
    <source>
        <dbReference type="Google" id="ProtNLM"/>
    </source>
</evidence>
<keyword evidence="4" id="KW-1185">Reference proteome</keyword>
<evidence type="ECO:0000256" key="1">
    <source>
        <dbReference type="ARBA" id="ARBA00023125"/>
    </source>
</evidence>
<organism evidence="3 4">
    <name type="scientific">Methylobacterium durans</name>
    <dbReference type="NCBI Taxonomy" id="2202825"/>
    <lineage>
        <taxon>Bacteria</taxon>
        <taxon>Pseudomonadati</taxon>
        <taxon>Pseudomonadota</taxon>
        <taxon>Alphaproteobacteria</taxon>
        <taxon>Hyphomicrobiales</taxon>
        <taxon>Methylobacteriaceae</taxon>
        <taxon>Methylobacterium</taxon>
    </lineage>
</organism>
<dbReference type="SUPFAM" id="SSF47823">
    <property type="entry name" value="lambda integrase-like, N-terminal domain"/>
    <property type="match status" value="1"/>
</dbReference>
<evidence type="ECO:0000256" key="2">
    <source>
        <dbReference type="SAM" id="MobiDB-lite"/>
    </source>
</evidence>